<feature type="transmembrane region" description="Helical" evidence="10">
    <location>
        <begin position="290"/>
        <end position="315"/>
    </location>
</feature>
<organism evidence="11 12">
    <name type="scientific">Capronia coronata CBS 617.96</name>
    <dbReference type="NCBI Taxonomy" id="1182541"/>
    <lineage>
        <taxon>Eukaryota</taxon>
        <taxon>Fungi</taxon>
        <taxon>Dikarya</taxon>
        <taxon>Ascomycota</taxon>
        <taxon>Pezizomycotina</taxon>
        <taxon>Eurotiomycetes</taxon>
        <taxon>Chaetothyriomycetidae</taxon>
        <taxon>Chaetothyriales</taxon>
        <taxon>Herpotrichiellaceae</taxon>
        <taxon>Capronia</taxon>
    </lineage>
</organism>
<dbReference type="GO" id="GO:0005886">
    <property type="term" value="C:plasma membrane"/>
    <property type="evidence" value="ECO:0007669"/>
    <property type="project" value="TreeGrafter"/>
</dbReference>
<comment type="similarity">
    <text evidence="2 8">Belongs to the purine-cytosine permease (2.A.39) family.</text>
</comment>
<dbReference type="GO" id="GO:0000329">
    <property type="term" value="C:fungal-type vacuole membrane"/>
    <property type="evidence" value="ECO:0007669"/>
    <property type="project" value="TreeGrafter"/>
</dbReference>
<evidence type="ECO:0000256" key="10">
    <source>
        <dbReference type="SAM" id="Phobius"/>
    </source>
</evidence>
<dbReference type="GO" id="GO:0015851">
    <property type="term" value="P:nucleobase transport"/>
    <property type="evidence" value="ECO:0007669"/>
    <property type="project" value="UniProtKB-ARBA"/>
</dbReference>
<comment type="caution">
    <text evidence="11">The sequence shown here is derived from an EMBL/GenBank/DDBJ whole genome shotgun (WGS) entry which is preliminary data.</text>
</comment>
<feature type="transmembrane region" description="Helical" evidence="10">
    <location>
        <begin position="191"/>
        <end position="210"/>
    </location>
</feature>
<evidence type="ECO:0000256" key="6">
    <source>
        <dbReference type="ARBA" id="ARBA00022989"/>
    </source>
</evidence>
<feature type="transmembrane region" description="Helical" evidence="10">
    <location>
        <begin position="413"/>
        <end position="431"/>
    </location>
</feature>
<evidence type="ECO:0000256" key="8">
    <source>
        <dbReference type="PIRNR" id="PIRNR002744"/>
    </source>
</evidence>
<accession>W9XYC3</accession>
<dbReference type="STRING" id="1182541.W9XYC3"/>
<feature type="transmembrane region" description="Helical" evidence="10">
    <location>
        <begin position="159"/>
        <end position="185"/>
    </location>
</feature>
<keyword evidence="4" id="KW-0597">Phosphoprotein</keyword>
<feature type="transmembrane region" description="Helical" evidence="10">
    <location>
        <begin position="87"/>
        <end position="109"/>
    </location>
</feature>
<feature type="transmembrane region" description="Helical" evidence="10">
    <location>
        <begin position="222"/>
        <end position="241"/>
    </location>
</feature>
<proteinExistence type="inferred from homology"/>
<dbReference type="InterPro" id="IPR026030">
    <property type="entry name" value="Pur-cyt_permease_Fcy2/21/22"/>
</dbReference>
<evidence type="ECO:0000313" key="11">
    <source>
        <dbReference type="EMBL" id="EXJ81946.1"/>
    </source>
</evidence>
<evidence type="ECO:0008006" key="13">
    <source>
        <dbReference type="Google" id="ProtNLM"/>
    </source>
</evidence>
<feature type="transmembrane region" description="Helical" evidence="10">
    <location>
        <begin position="452"/>
        <end position="476"/>
    </location>
</feature>
<dbReference type="Proteomes" id="UP000019484">
    <property type="component" value="Unassembled WGS sequence"/>
</dbReference>
<protein>
    <recommendedName>
        <fullName evidence="13">NCS1 family nucleobase:cation symporter-1</fullName>
    </recommendedName>
</protein>
<dbReference type="eggNOG" id="ENOG502QR29">
    <property type="taxonomic scope" value="Eukaryota"/>
</dbReference>
<keyword evidence="6 10" id="KW-1133">Transmembrane helix</keyword>
<dbReference type="RefSeq" id="XP_007727067.1">
    <property type="nucleotide sequence ID" value="XM_007728877.1"/>
</dbReference>
<dbReference type="PANTHER" id="PTHR31806:SF8">
    <property type="entry name" value="TRANSPORTER, PUTATIVE (AFU_ORTHOLOGUE AFUA_2G03000)-RELATED"/>
    <property type="match status" value="1"/>
</dbReference>
<dbReference type="InterPro" id="IPR001248">
    <property type="entry name" value="Pur-cyt_permease"/>
</dbReference>
<feature type="compositionally biased region" description="Basic and acidic residues" evidence="9">
    <location>
        <begin position="1"/>
        <end position="16"/>
    </location>
</feature>
<feature type="region of interest" description="Disordered" evidence="9">
    <location>
        <begin position="1"/>
        <end position="35"/>
    </location>
</feature>
<dbReference type="EMBL" id="AMWN01000007">
    <property type="protein sequence ID" value="EXJ81946.1"/>
    <property type="molecule type" value="Genomic_DNA"/>
</dbReference>
<evidence type="ECO:0000256" key="5">
    <source>
        <dbReference type="ARBA" id="ARBA00022692"/>
    </source>
</evidence>
<evidence type="ECO:0000256" key="3">
    <source>
        <dbReference type="ARBA" id="ARBA00022448"/>
    </source>
</evidence>
<dbReference type="PANTHER" id="PTHR31806">
    <property type="entry name" value="PURINE-CYTOSINE PERMEASE FCY2-RELATED"/>
    <property type="match status" value="1"/>
</dbReference>
<dbReference type="AlphaFoldDB" id="W9XYC3"/>
<dbReference type="Gene3D" id="1.10.4160.10">
    <property type="entry name" value="Hydantoin permease"/>
    <property type="match status" value="1"/>
</dbReference>
<dbReference type="GeneID" id="19162866"/>
<dbReference type="OrthoDB" id="5428495at2759"/>
<feature type="transmembrane region" description="Helical" evidence="10">
    <location>
        <begin position="115"/>
        <end position="138"/>
    </location>
</feature>
<dbReference type="Pfam" id="PF02133">
    <property type="entry name" value="Transp_cyt_pur"/>
    <property type="match status" value="1"/>
</dbReference>
<gene>
    <name evidence="11" type="ORF">A1O1_08013</name>
</gene>
<reference evidence="11 12" key="1">
    <citation type="submission" date="2013-03" db="EMBL/GenBank/DDBJ databases">
        <title>The Genome Sequence of Capronia coronata CBS 617.96.</title>
        <authorList>
            <consortium name="The Broad Institute Genomics Platform"/>
            <person name="Cuomo C."/>
            <person name="de Hoog S."/>
            <person name="Gorbushina A."/>
            <person name="Walker B."/>
            <person name="Young S.K."/>
            <person name="Zeng Q."/>
            <person name="Gargeya S."/>
            <person name="Fitzgerald M."/>
            <person name="Haas B."/>
            <person name="Abouelleil A."/>
            <person name="Allen A.W."/>
            <person name="Alvarado L."/>
            <person name="Arachchi H.M."/>
            <person name="Berlin A.M."/>
            <person name="Chapman S.B."/>
            <person name="Gainer-Dewar J."/>
            <person name="Goldberg J."/>
            <person name="Griggs A."/>
            <person name="Gujja S."/>
            <person name="Hansen M."/>
            <person name="Howarth C."/>
            <person name="Imamovic A."/>
            <person name="Ireland A."/>
            <person name="Larimer J."/>
            <person name="McCowan C."/>
            <person name="Murphy C."/>
            <person name="Pearson M."/>
            <person name="Poon T.W."/>
            <person name="Priest M."/>
            <person name="Roberts A."/>
            <person name="Saif S."/>
            <person name="Shea T."/>
            <person name="Sisk P."/>
            <person name="Sykes S."/>
            <person name="Wortman J."/>
            <person name="Nusbaum C."/>
            <person name="Birren B."/>
        </authorList>
    </citation>
    <scope>NUCLEOTIDE SEQUENCE [LARGE SCALE GENOMIC DNA]</scope>
    <source>
        <strain evidence="11 12">CBS 617.96</strain>
    </source>
</reference>
<dbReference type="PIRSF" id="PIRSF002744">
    <property type="entry name" value="Pur-cyt_permease"/>
    <property type="match status" value="1"/>
</dbReference>
<keyword evidence="12" id="KW-1185">Reference proteome</keyword>
<evidence type="ECO:0000313" key="12">
    <source>
        <dbReference type="Proteomes" id="UP000019484"/>
    </source>
</evidence>
<feature type="transmembrane region" description="Helical" evidence="10">
    <location>
        <begin position="261"/>
        <end position="283"/>
    </location>
</feature>
<dbReference type="FunFam" id="1.10.4160.10:FF:000002">
    <property type="entry name" value="Purine-cytosine permease fcyB"/>
    <property type="match status" value="1"/>
</dbReference>
<sequence>MSSLEIDPRLSMEKFGSHPADSSMTDVEKGTVHTATTPIGNGTSKLAKLSARIEGLAGIETRGIERVPDEERQGKASLKDYMHMFQMWFGINLTANGINIGLLGPAVYALGFTDAMLLCTFGTLTGCLCTGYIATFGPQSGCRTMVVTRFSMGWWPSRLAVILNIVIGLGYGVVNCLTAGLILAAVNGHGMTPIVGVIISALITWIIATCGMKWFRTFEQYAWMPQILLFMLMIGCTGPHWDTDLKSPLSGQPLLASRISYFFLSMSPPLSWASYATDYYIYLPKNTSKTLLCLLTAGGCLCSKLIVLYIGIGLGSGLTSNPAWGTAFDTSTGELIITSLSPLGTFGNFCGVLLALGLVANQVPGAYSCSFNFQLLGSWPAKLPRYFWSTVSVIIYAVCAIAGRAYLLSIFNGFLALIGYWTIIWIALVAEDQAFRWKSGYDWEAWNNKSKLPLGIAALIAFCVGWVGAVLCMYETYFTGPIAAMIGGGADIGLPVSAAWAAIVYPPLRYLELKWIHR</sequence>
<feature type="transmembrane region" description="Helical" evidence="10">
    <location>
        <begin position="482"/>
        <end position="508"/>
    </location>
</feature>
<feature type="transmembrane region" description="Helical" evidence="10">
    <location>
        <begin position="386"/>
        <end position="407"/>
    </location>
</feature>
<keyword evidence="5 10" id="KW-0812">Transmembrane</keyword>
<evidence type="ECO:0000256" key="9">
    <source>
        <dbReference type="SAM" id="MobiDB-lite"/>
    </source>
</evidence>
<dbReference type="GO" id="GO:0022857">
    <property type="term" value="F:transmembrane transporter activity"/>
    <property type="evidence" value="ECO:0007669"/>
    <property type="project" value="InterPro"/>
</dbReference>
<comment type="subcellular location">
    <subcellularLocation>
        <location evidence="1">Membrane</location>
        <topology evidence="1">Multi-pass membrane protein</topology>
    </subcellularLocation>
</comment>
<evidence type="ECO:0000256" key="7">
    <source>
        <dbReference type="ARBA" id="ARBA00023136"/>
    </source>
</evidence>
<keyword evidence="7 8" id="KW-0472">Membrane</keyword>
<evidence type="ECO:0000256" key="4">
    <source>
        <dbReference type="ARBA" id="ARBA00022553"/>
    </source>
</evidence>
<name>W9XYC3_9EURO</name>
<keyword evidence="3 8" id="KW-0813">Transport</keyword>
<evidence type="ECO:0000256" key="2">
    <source>
        <dbReference type="ARBA" id="ARBA00008974"/>
    </source>
</evidence>
<dbReference type="HOGENOM" id="CLU_026016_2_1_1"/>
<evidence type="ECO:0000256" key="1">
    <source>
        <dbReference type="ARBA" id="ARBA00004141"/>
    </source>
</evidence>